<evidence type="ECO:0000313" key="3">
    <source>
        <dbReference type="Proteomes" id="UP000249739"/>
    </source>
</evidence>
<comment type="caution">
    <text evidence="2">The sequence shown here is derived from an EMBL/GenBank/DDBJ whole genome shotgun (WGS) entry which is preliminary data.</text>
</comment>
<accession>A0A2W5HGB0</accession>
<gene>
    <name evidence="2" type="ORF">DI586_01085</name>
</gene>
<evidence type="ECO:0000313" key="2">
    <source>
        <dbReference type="EMBL" id="PZP57216.1"/>
    </source>
</evidence>
<evidence type="ECO:0000256" key="1">
    <source>
        <dbReference type="SAM" id="SignalP"/>
    </source>
</evidence>
<reference evidence="2 3" key="1">
    <citation type="submission" date="2017-08" db="EMBL/GenBank/DDBJ databases">
        <title>Infants hospitalized years apart are colonized by the same room-sourced microbial strains.</title>
        <authorList>
            <person name="Brooks B."/>
            <person name="Olm M.R."/>
            <person name="Firek B.A."/>
            <person name="Baker R."/>
            <person name="Thomas B.C."/>
            <person name="Morowitz M.J."/>
            <person name="Banfield J.F."/>
        </authorList>
    </citation>
    <scope>NUCLEOTIDE SEQUENCE [LARGE SCALE GENOMIC DNA]</scope>
    <source>
        <strain evidence="2">S2_006_000_R2_64</strain>
    </source>
</reference>
<feature type="signal peptide" evidence="1">
    <location>
        <begin position="1"/>
        <end position="24"/>
    </location>
</feature>
<keyword evidence="1" id="KW-0732">Signal</keyword>
<sequence>MKLSNGLLGGFLAASVCAGQPAMAQTQGPPNVVDTGKLFSIEEMKQPIFSLSAPLNKSKSKNLKLEFGRYGSDAEVDNKSGLKWEIAPGMEMKAKYKRVKFTWEF</sequence>
<dbReference type="Proteomes" id="UP000249739">
    <property type="component" value="Unassembled WGS sequence"/>
</dbReference>
<name>A0A2W5HGB0_9BACT</name>
<dbReference type="EMBL" id="QFOT01000005">
    <property type="protein sequence ID" value="PZP57216.1"/>
    <property type="molecule type" value="Genomic_DNA"/>
</dbReference>
<dbReference type="AlphaFoldDB" id="A0A2W5HGB0"/>
<organism evidence="2 3">
    <name type="scientific">Micavibrio aeruginosavorus</name>
    <dbReference type="NCBI Taxonomy" id="349221"/>
    <lineage>
        <taxon>Bacteria</taxon>
        <taxon>Pseudomonadati</taxon>
        <taxon>Bdellovibrionota</taxon>
        <taxon>Bdellovibrionia</taxon>
        <taxon>Bdellovibrionales</taxon>
        <taxon>Pseudobdellovibrionaceae</taxon>
        <taxon>Micavibrio</taxon>
    </lineage>
</organism>
<protein>
    <submittedName>
        <fullName evidence="2">Uncharacterized protein</fullName>
    </submittedName>
</protein>
<feature type="chain" id="PRO_5016176640" evidence="1">
    <location>
        <begin position="25"/>
        <end position="105"/>
    </location>
</feature>
<proteinExistence type="predicted"/>